<feature type="region of interest" description="Disordered" evidence="1">
    <location>
        <begin position="54"/>
        <end position="86"/>
    </location>
</feature>
<name>A0A385E064_9CAUD</name>
<evidence type="ECO:0000313" key="2">
    <source>
        <dbReference type="EMBL" id="AXQ65131.1"/>
    </source>
</evidence>
<dbReference type="KEGG" id="vg:63911688"/>
<dbReference type="EMBL" id="MH651189">
    <property type="protein sequence ID" value="AXQ65131.1"/>
    <property type="molecule type" value="Genomic_DNA"/>
</dbReference>
<sequence>MLKLYKVERDGFEYLIRMTERDAETKYKGAVLYKPARVRDKAAEVAVPEPVGQMPALEAKAPQVKAENKTRSRSKRAAAADKGAEG</sequence>
<evidence type="ECO:0000313" key="3">
    <source>
        <dbReference type="Proteomes" id="UP000262719"/>
    </source>
</evidence>
<dbReference type="GeneID" id="63911688"/>
<dbReference type="RefSeq" id="YP_010050949.1">
    <property type="nucleotide sequence ID" value="NC_054436.1"/>
</dbReference>
<reference evidence="2 3" key="1">
    <citation type="submission" date="2018-07" db="EMBL/GenBank/DDBJ databases">
        <authorList>
            <person name="Roberston F.H."/>
            <person name="Ghiringhelli B.C."/>
            <person name="Garcia S."/>
            <person name="Henry S."/>
            <person name="Naegele L."/>
            <person name="Slowan-Pomeroy T."/>
            <person name="Briggs L.A."/>
            <person name="Warner M.H."/>
            <person name="Garlena R.A."/>
            <person name="Russell D.A."/>
            <person name="Pope W.H."/>
            <person name="Jacobs-Sera D."/>
            <person name="Hatfull G.F."/>
        </authorList>
    </citation>
    <scope>NUCLEOTIDE SEQUENCE [LARGE SCALE GENOMIC DNA]</scope>
</reference>
<gene>
    <name evidence="2" type="primary">9</name>
    <name evidence="2" type="ORF">SEA_SCHMIDT_9</name>
</gene>
<organism evidence="2 3">
    <name type="scientific">Gordonia phage Schmidt</name>
    <dbReference type="NCBI Taxonomy" id="2301697"/>
    <lineage>
        <taxon>Viruses</taxon>
        <taxon>Duplodnaviria</taxon>
        <taxon>Heunggongvirae</taxon>
        <taxon>Uroviricota</taxon>
        <taxon>Caudoviricetes</taxon>
        <taxon>Ruthgordonvirinae</taxon>
        <taxon>Schmidtvirus</taxon>
        <taxon>Schmidtvirus schmidt</taxon>
    </lineage>
</organism>
<keyword evidence="3" id="KW-1185">Reference proteome</keyword>
<protein>
    <submittedName>
        <fullName evidence="2">Uncharacterized protein</fullName>
    </submittedName>
</protein>
<evidence type="ECO:0000256" key="1">
    <source>
        <dbReference type="SAM" id="MobiDB-lite"/>
    </source>
</evidence>
<proteinExistence type="predicted"/>
<dbReference type="Proteomes" id="UP000262719">
    <property type="component" value="Segment"/>
</dbReference>
<accession>A0A385E064</accession>